<gene>
    <name evidence="12 14" type="primary">tmk</name>
    <name evidence="14" type="ORF">GCM10011529_08730</name>
</gene>
<organism evidence="14 15">
    <name type="scientific">Sandarakinorhabdus glacialis</name>
    <dbReference type="NCBI Taxonomy" id="1614636"/>
    <lineage>
        <taxon>Bacteria</taxon>
        <taxon>Pseudomonadati</taxon>
        <taxon>Pseudomonadota</taxon>
        <taxon>Alphaproteobacteria</taxon>
        <taxon>Sphingomonadales</taxon>
        <taxon>Sphingosinicellaceae</taxon>
        <taxon>Sandarakinorhabdus</taxon>
    </lineage>
</organism>
<feature type="binding site" evidence="12">
    <location>
        <begin position="10"/>
        <end position="17"/>
    </location>
    <ligand>
        <name>ATP</name>
        <dbReference type="ChEBI" id="CHEBI:30616"/>
    </ligand>
</feature>
<dbReference type="Pfam" id="PF02223">
    <property type="entry name" value="Thymidylate_kin"/>
    <property type="match status" value="1"/>
</dbReference>
<comment type="function">
    <text evidence="11 12">Phosphorylation of dTMP to form dTDP in both de novo and salvage pathways of dTTP synthesis.</text>
</comment>
<dbReference type="EMBL" id="BMJM01000002">
    <property type="protein sequence ID" value="GGE04605.1"/>
    <property type="molecule type" value="Genomic_DNA"/>
</dbReference>
<dbReference type="GO" id="GO:0006227">
    <property type="term" value="P:dUDP biosynthetic process"/>
    <property type="evidence" value="ECO:0007669"/>
    <property type="project" value="TreeGrafter"/>
</dbReference>
<evidence type="ECO:0000256" key="10">
    <source>
        <dbReference type="ARBA" id="ARBA00048743"/>
    </source>
</evidence>
<dbReference type="PANTHER" id="PTHR10344">
    <property type="entry name" value="THYMIDYLATE KINASE"/>
    <property type="match status" value="1"/>
</dbReference>
<keyword evidence="4 12" id="KW-0808">Transferase</keyword>
<dbReference type="InterPro" id="IPR039430">
    <property type="entry name" value="Thymidylate_kin-like_dom"/>
</dbReference>
<dbReference type="PANTHER" id="PTHR10344:SF4">
    <property type="entry name" value="UMP-CMP KINASE 2, MITOCHONDRIAL"/>
    <property type="match status" value="1"/>
</dbReference>
<dbReference type="GO" id="GO:0006235">
    <property type="term" value="P:dTTP biosynthetic process"/>
    <property type="evidence" value="ECO:0007669"/>
    <property type="project" value="UniProtKB-UniRule"/>
</dbReference>
<dbReference type="AlphaFoldDB" id="A0A916ZNQ1"/>
<dbReference type="Proteomes" id="UP000635071">
    <property type="component" value="Unassembled WGS sequence"/>
</dbReference>
<evidence type="ECO:0000256" key="5">
    <source>
        <dbReference type="ARBA" id="ARBA00022727"/>
    </source>
</evidence>
<proteinExistence type="inferred from homology"/>
<evidence type="ECO:0000313" key="15">
    <source>
        <dbReference type="Proteomes" id="UP000635071"/>
    </source>
</evidence>
<evidence type="ECO:0000256" key="6">
    <source>
        <dbReference type="ARBA" id="ARBA00022741"/>
    </source>
</evidence>
<sequence>MTSRFITFEGGEGSGKSTQARLLAARLKDAGQTVVLTREPGGTEGAEAVRNLLVTGDPGRWTPWAEACLVNAARADHVARVIRPALDRGEWVICDRFVDSTRAYQGAGKGIADAELCELHGRVTDNLWPDLTLVLRVNPVLGLARAGGRGDVEGRFEAHDGAFHARVSDFFGMLPDMEPKRCFGFDADQSVEALAAAIAARVSA</sequence>
<comment type="similarity">
    <text evidence="1 12">Belongs to the thymidylate kinase family.</text>
</comment>
<reference evidence="14" key="1">
    <citation type="journal article" date="2014" name="Int. J. Syst. Evol. Microbiol.">
        <title>Complete genome sequence of Corynebacterium casei LMG S-19264T (=DSM 44701T), isolated from a smear-ripened cheese.</title>
        <authorList>
            <consortium name="US DOE Joint Genome Institute (JGI-PGF)"/>
            <person name="Walter F."/>
            <person name="Albersmeier A."/>
            <person name="Kalinowski J."/>
            <person name="Ruckert C."/>
        </authorList>
    </citation>
    <scope>NUCLEOTIDE SEQUENCE</scope>
    <source>
        <strain evidence="14">CGMCC 1.15519</strain>
    </source>
</reference>
<dbReference type="InterPro" id="IPR027417">
    <property type="entry name" value="P-loop_NTPase"/>
</dbReference>
<dbReference type="Gene3D" id="3.40.50.300">
    <property type="entry name" value="P-loop containing nucleotide triphosphate hydrolases"/>
    <property type="match status" value="1"/>
</dbReference>
<feature type="domain" description="Thymidylate kinase-like" evidence="13">
    <location>
        <begin position="8"/>
        <end position="198"/>
    </location>
</feature>
<dbReference type="NCBIfam" id="TIGR00041">
    <property type="entry name" value="DTMP_kinase"/>
    <property type="match status" value="1"/>
</dbReference>
<reference evidence="14" key="2">
    <citation type="submission" date="2020-09" db="EMBL/GenBank/DDBJ databases">
        <authorList>
            <person name="Sun Q."/>
            <person name="Zhou Y."/>
        </authorList>
    </citation>
    <scope>NUCLEOTIDE SEQUENCE</scope>
    <source>
        <strain evidence="14">CGMCC 1.15519</strain>
    </source>
</reference>
<evidence type="ECO:0000256" key="11">
    <source>
        <dbReference type="ARBA" id="ARBA00057735"/>
    </source>
</evidence>
<evidence type="ECO:0000256" key="4">
    <source>
        <dbReference type="ARBA" id="ARBA00022679"/>
    </source>
</evidence>
<dbReference type="HAMAP" id="MF_00165">
    <property type="entry name" value="Thymidylate_kinase"/>
    <property type="match status" value="1"/>
</dbReference>
<dbReference type="GO" id="GO:0004798">
    <property type="term" value="F:dTMP kinase activity"/>
    <property type="evidence" value="ECO:0007669"/>
    <property type="project" value="UniProtKB-UniRule"/>
</dbReference>
<dbReference type="GO" id="GO:0006233">
    <property type="term" value="P:dTDP biosynthetic process"/>
    <property type="evidence" value="ECO:0007669"/>
    <property type="project" value="InterPro"/>
</dbReference>
<keyword evidence="7 12" id="KW-0418">Kinase</keyword>
<evidence type="ECO:0000256" key="8">
    <source>
        <dbReference type="ARBA" id="ARBA00022840"/>
    </source>
</evidence>
<dbReference type="InterPro" id="IPR018094">
    <property type="entry name" value="Thymidylate_kinase"/>
</dbReference>
<dbReference type="PROSITE" id="PS01331">
    <property type="entry name" value="THYMIDYLATE_KINASE"/>
    <property type="match status" value="1"/>
</dbReference>
<dbReference type="GO" id="GO:0005524">
    <property type="term" value="F:ATP binding"/>
    <property type="evidence" value="ECO:0007669"/>
    <property type="project" value="UniProtKB-UniRule"/>
</dbReference>
<comment type="caution">
    <text evidence="14">The sequence shown here is derived from an EMBL/GenBank/DDBJ whole genome shotgun (WGS) entry which is preliminary data.</text>
</comment>
<evidence type="ECO:0000313" key="14">
    <source>
        <dbReference type="EMBL" id="GGE04605.1"/>
    </source>
</evidence>
<accession>A0A916ZNQ1</accession>
<evidence type="ECO:0000256" key="1">
    <source>
        <dbReference type="ARBA" id="ARBA00009776"/>
    </source>
</evidence>
<dbReference type="SUPFAM" id="SSF52540">
    <property type="entry name" value="P-loop containing nucleoside triphosphate hydrolases"/>
    <property type="match status" value="1"/>
</dbReference>
<keyword evidence="8 12" id="KW-0067">ATP-binding</keyword>
<evidence type="ECO:0000256" key="2">
    <source>
        <dbReference type="ARBA" id="ARBA00012980"/>
    </source>
</evidence>
<keyword evidence="5 12" id="KW-0545">Nucleotide biosynthesis</keyword>
<evidence type="ECO:0000256" key="9">
    <source>
        <dbReference type="ARBA" id="ARBA00029962"/>
    </source>
</evidence>
<dbReference type="RefSeq" id="WP_188761688.1">
    <property type="nucleotide sequence ID" value="NZ_BMJM01000002.1"/>
</dbReference>
<protein>
    <recommendedName>
        <fullName evidence="3 12">Thymidylate kinase</fullName>
        <ecNumber evidence="2 12">2.7.4.9</ecNumber>
    </recommendedName>
    <alternativeName>
        <fullName evidence="9 12">dTMP kinase</fullName>
    </alternativeName>
</protein>
<keyword evidence="6 12" id="KW-0547">Nucleotide-binding</keyword>
<dbReference type="EC" id="2.7.4.9" evidence="2 12"/>
<dbReference type="CDD" id="cd01672">
    <property type="entry name" value="TMPK"/>
    <property type="match status" value="1"/>
</dbReference>
<dbReference type="GO" id="GO:0005829">
    <property type="term" value="C:cytosol"/>
    <property type="evidence" value="ECO:0007669"/>
    <property type="project" value="TreeGrafter"/>
</dbReference>
<dbReference type="InterPro" id="IPR018095">
    <property type="entry name" value="Thymidylate_kin_CS"/>
</dbReference>
<evidence type="ECO:0000256" key="7">
    <source>
        <dbReference type="ARBA" id="ARBA00022777"/>
    </source>
</evidence>
<evidence type="ECO:0000256" key="12">
    <source>
        <dbReference type="HAMAP-Rule" id="MF_00165"/>
    </source>
</evidence>
<evidence type="ECO:0000256" key="3">
    <source>
        <dbReference type="ARBA" id="ARBA00017144"/>
    </source>
</evidence>
<dbReference type="FunFam" id="3.40.50.300:FF:000225">
    <property type="entry name" value="Thymidylate kinase"/>
    <property type="match status" value="1"/>
</dbReference>
<name>A0A916ZNQ1_9SPHN</name>
<evidence type="ECO:0000259" key="13">
    <source>
        <dbReference type="Pfam" id="PF02223"/>
    </source>
</evidence>
<keyword evidence="15" id="KW-1185">Reference proteome</keyword>
<comment type="catalytic activity">
    <reaction evidence="10 12">
        <text>dTMP + ATP = dTDP + ADP</text>
        <dbReference type="Rhea" id="RHEA:13517"/>
        <dbReference type="ChEBI" id="CHEBI:30616"/>
        <dbReference type="ChEBI" id="CHEBI:58369"/>
        <dbReference type="ChEBI" id="CHEBI:63528"/>
        <dbReference type="ChEBI" id="CHEBI:456216"/>
        <dbReference type="EC" id="2.7.4.9"/>
    </reaction>
</comment>